<dbReference type="RefSeq" id="WP_157785094.1">
    <property type="nucleotide sequence ID" value="NZ_JBGBYD010000002.1"/>
</dbReference>
<evidence type="ECO:0000313" key="1">
    <source>
        <dbReference type="EMBL" id="MEY9469814.1"/>
    </source>
</evidence>
<proteinExistence type="predicted"/>
<name>A0ABV4GD12_9BRAD</name>
<accession>A0ABV4GD12</accession>
<dbReference type="EMBL" id="JBGBZN010000002">
    <property type="protein sequence ID" value="MEY9469814.1"/>
    <property type="molecule type" value="Genomic_DNA"/>
</dbReference>
<comment type="caution">
    <text evidence="1">The sequence shown here is derived from an EMBL/GenBank/DDBJ whole genome shotgun (WGS) entry which is preliminary data.</text>
</comment>
<reference evidence="1 2" key="1">
    <citation type="submission" date="2024-07" db="EMBL/GenBank/DDBJ databases">
        <title>Genomic Encyclopedia of Type Strains, Phase V (KMG-V): Genome sequencing to study the core and pangenomes of soil and plant-associated prokaryotes.</title>
        <authorList>
            <person name="Whitman W."/>
        </authorList>
    </citation>
    <scope>NUCLEOTIDE SEQUENCE [LARGE SCALE GENOMIC DNA]</scope>
    <source>
        <strain evidence="1 2">USDA 222</strain>
    </source>
</reference>
<protein>
    <submittedName>
        <fullName evidence="1">Uncharacterized protein</fullName>
    </submittedName>
</protein>
<evidence type="ECO:0000313" key="2">
    <source>
        <dbReference type="Proteomes" id="UP001565474"/>
    </source>
</evidence>
<keyword evidence="2" id="KW-1185">Reference proteome</keyword>
<gene>
    <name evidence="1" type="ORF">ABH992_002213</name>
</gene>
<organism evidence="1 2">
    <name type="scientific">Bradyrhizobium yuanmingense</name>
    <dbReference type="NCBI Taxonomy" id="108015"/>
    <lineage>
        <taxon>Bacteria</taxon>
        <taxon>Pseudomonadati</taxon>
        <taxon>Pseudomonadota</taxon>
        <taxon>Alphaproteobacteria</taxon>
        <taxon>Hyphomicrobiales</taxon>
        <taxon>Nitrobacteraceae</taxon>
        <taxon>Bradyrhizobium</taxon>
    </lineage>
</organism>
<sequence>MPFQAGLEAVDEDPCAGPTLGLLRSAERLLPPRKTAGFRTKFQEVFNRVL</sequence>
<dbReference type="Proteomes" id="UP001565474">
    <property type="component" value="Unassembled WGS sequence"/>
</dbReference>